<dbReference type="Pfam" id="PF00561">
    <property type="entry name" value="Abhydrolase_1"/>
    <property type="match status" value="1"/>
</dbReference>
<dbReference type="GeneID" id="42001412"/>
<dbReference type="InterPro" id="IPR029058">
    <property type="entry name" value="AB_hydrolase_fold"/>
</dbReference>
<dbReference type="Proteomes" id="UP000319731">
    <property type="component" value="Unassembled WGS sequence"/>
</dbReference>
<evidence type="ECO:0000313" key="2">
    <source>
        <dbReference type="EMBL" id="TPX38171.1"/>
    </source>
</evidence>
<organism evidence="2 3">
    <name type="scientific">Synchytrium microbalum</name>
    <dbReference type="NCBI Taxonomy" id="1806994"/>
    <lineage>
        <taxon>Eukaryota</taxon>
        <taxon>Fungi</taxon>
        <taxon>Fungi incertae sedis</taxon>
        <taxon>Chytridiomycota</taxon>
        <taxon>Chytridiomycota incertae sedis</taxon>
        <taxon>Chytridiomycetes</taxon>
        <taxon>Synchytriales</taxon>
        <taxon>Synchytriaceae</taxon>
        <taxon>Synchytrium</taxon>
    </lineage>
</organism>
<dbReference type="STRING" id="1806994.A0A507CF95"/>
<sequence>MAASAALPTIFEDKTPHTFSNGGGQIVYEDSGETGNDKVILCLPGIGDIRQSYRFLAPKLRQAGYRVLVSELRASGDSKSAGFTDFRPEDSASDALAVLAAAGVSHATIVCNSFTGASSFYIAGTHADKVDAIICLGGIVRDQSADTYFRPISHLLFNSLWGASSWVGYWKSLFKKTPPSDLETQANAIFQNLKKDAGQIAALGKMVRATKNNCFAVASKITAPVLLVVGTADPDFANPLKEMEDVSKSLTSSRKVEIKSMEGLGHYCHVEAPEIVGEFILGFLKDLQ</sequence>
<dbReference type="SUPFAM" id="SSF53474">
    <property type="entry name" value="alpha/beta-Hydrolases"/>
    <property type="match status" value="1"/>
</dbReference>
<dbReference type="InterPro" id="IPR000639">
    <property type="entry name" value="Epox_hydrolase-like"/>
</dbReference>
<name>A0A507CF95_9FUNG</name>
<feature type="domain" description="AB hydrolase-1" evidence="1">
    <location>
        <begin position="39"/>
        <end position="142"/>
    </location>
</feature>
<dbReference type="AlphaFoldDB" id="A0A507CF95"/>
<protein>
    <recommendedName>
        <fullName evidence="1">AB hydrolase-1 domain-containing protein</fullName>
    </recommendedName>
</protein>
<keyword evidence="3" id="KW-1185">Reference proteome</keyword>
<dbReference type="Gene3D" id="3.40.50.1820">
    <property type="entry name" value="alpha/beta hydrolase"/>
    <property type="match status" value="1"/>
</dbReference>
<dbReference type="EMBL" id="QEAO01000001">
    <property type="protein sequence ID" value="TPX38171.1"/>
    <property type="molecule type" value="Genomic_DNA"/>
</dbReference>
<dbReference type="GO" id="GO:0016020">
    <property type="term" value="C:membrane"/>
    <property type="evidence" value="ECO:0007669"/>
    <property type="project" value="TreeGrafter"/>
</dbReference>
<dbReference type="RefSeq" id="XP_031027886.1">
    <property type="nucleotide sequence ID" value="XM_031166115.1"/>
</dbReference>
<dbReference type="InterPro" id="IPR050266">
    <property type="entry name" value="AB_hydrolase_sf"/>
</dbReference>
<dbReference type="PANTHER" id="PTHR43798:SF20">
    <property type="entry name" value="2-SUCCINYL-6-HYDROXY-2,4-CYCLOHEXADIENE-1-CARBOXYLATE SYNTHASE-RELATED"/>
    <property type="match status" value="1"/>
</dbReference>
<evidence type="ECO:0000259" key="1">
    <source>
        <dbReference type="Pfam" id="PF00561"/>
    </source>
</evidence>
<dbReference type="OrthoDB" id="408373at2759"/>
<dbReference type="PRINTS" id="PR00412">
    <property type="entry name" value="EPOXHYDRLASE"/>
</dbReference>
<dbReference type="GO" id="GO:0003824">
    <property type="term" value="F:catalytic activity"/>
    <property type="evidence" value="ECO:0007669"/>
    <property type="project" value="InterPro"/>
</dbReference>
<comment type="caution">
    <text evidence="2">The sequence shown here is derived from an EMBL/GenBank/DDBJ whole genome shotgun (WGS) entry which is preliminary data.</text>
</comment>
<evidence type="ECO:0000313" key="3">
    <source>
        <dbReference type="Proteomes" id="UP000319731"/>
    </source>
</evidence>
<proteinExistence type="predicted"/>
<reference evidence="2 3" key="1">
    <citation type="journal article" date="2019" name="Sci. Rep.">
        <title>Comparative genomics of chytrid fungi reveal insights into the obligate biotrophic and pathogenic lifestyle of Synchytrium endobioticum.</title>
        <authorList>
            <person name="van de Vossenberg B.T.L.H."/>
            <person name="Warris S."/>
            <person name="Nguyen H.D.T."/>
            <person name="van Gent-Pelzer M.P.E."/>
            <person name="Joly D.L."/>
            <person name="van de Geest H.C."/>
            <person name="Bonants P.J.M."/>
            <person name="Smith D.S."/>
            <person name="Levesque C.A."/>
            <person name="van der Lee T.A.J."/>
        </authorList>
    </citation>
    <scope>NUCLEOTIDE SEQUENCE [LARGE SCALE GENOMIC DNA]</scope>
    <source>
        <strain evidence="2 3">JEL517</strain>
    </source>
</reference>
<dbReference type="InterPro" id="IPR000073">
    <property type="entry name" value="AB_hydrolase_1"/>
</dbReference>
<accession>A0A507CF95</accession>
<dbReference type="PANTHER" id="PTHR43798">
    <property type="entry name" value="MONOACYLGLYCEROL LIPASE"/>
    <property type="match status" value="1"/>
</dbReference>
<gene>
    <name evidence="2" type="ORF">SmJEL517_g00185</name>
</gene>